<gene>
    <name evidence="2" type="ORF">MTR67_048349</name>
</gene>
<dbReference type="EMBL" id="CP133622">
    <property type="protein sequence ID" value="WMV54964.1"/>
    <property type="molecule type" value="Genomic_DNA"/>
</dbReference>
<name>A0AAF0ZZY4_SOLVR</name>
<evidence type="ECO:0000313" key="2">
    <source>
        <dbReference type="EMBL" id="WMV54964.1"/>
    </source>
</evidence>
<feature type="region of interest" description="Disordered" evidence="1">
    <location>
        <begin position="66"/>
        <end position="87"/>
    </location>
</feature>
<dbReference type="AlphaFoldDB" id="A0AAF0ZZY4"/>
<sequence length="87" mass="9779">MQQPYIIASQLLDGMSIINRALLVTISIMGVGCVNPVEVKFEALYNEEVNFLSNQGCGYRANYPREGEKDKYISPHKRQKQKDSKGG</sequence>
<evidence type="ECO:0000256" key="1">
    <source>
        <dbReference type="SAM" id="MobiDB-lite"/>
    </source>
</evidence>
<keyword evidence="3" id="KW-1185">Reference proteome</keyword>
<organism evidence="2 3">
    <name type="scientific">Solanum verrucosum</name>
    <dbReference type="NCBI Taxonomy" id="315347"/>
    <lineage>
        <taxon>Eukaryota</taxon>
        <taxon>Viridiplantae</taxon>
        <taxon>Streptophyta</taxon>
        <taxon>Embryophyta</taxon>
        <taxon>Tracheophyta</taxon>
        <taxon>Spermatophyta</taxon>
        <taxon>Magnoliopsida</taxon>
        <taxon>eudicotyledons</taxon>
        <taxon>Gunneridae</taxon>
        <taxon>Pentapetalae</taxon>
        <taxon>asterids</taxon>
        <taxon>lamiids</taxon>
        <taxon>Solanales</taxon>
        <taxon>Solanaceae</taxon>
        <taxon>Solanoideae</taxon>
        <taxon>Solaneae</taxon>
        <taxon>Solanum</taxon>
    </lineage>
</organism>
<accession>A0AAF0ZZY4</accession>
<protein>
    <submittedName>
        <fullName evidence="2">Uncharacterized protein</fullName>
    </submittedName>
</protein>
<proteinExistence type="predicted"/>
<reference evidence="2" key="1">
    <citation type="submission" date="2023-08" db="EMBL/GenBank/DDBJ databases">
        <title>A de novo genome assembly of Solanum verrucosum Schlechtendal, a Mexican diploid species geographically isolated from the other diploid A-genome species in potato relatives.</title>
        <authorList>
            <person name="Hosaka K."/>
        </authorList>
    </citation>
    <scope>NUCLEOTIDE SEQUENCE</scope>
    <source>
        <tissue evidence="2">Young leaves</tissue>
    </source>
</reference>
<dbReference type="Proteomes" id="UP001234989">
    <property type="component" value="Chromosome 11"/>
</dbReference>
<evidence type="ECO:0000313" key="3">
    <source>
        <dbReference type="Proteomes" id="UP001234989"/>
    </source>
</evidence>